<keyword evidence="5" id="KW-0560">Oxidoreductase</keyword>
<dbReference type="InterPro" id="IPR036188">
    <property type="entry name" value="FAD/NAD-bd_sf"/>
</dbReference>
<comment type="similarity">
    <text evidence="2">Belongs to the NADH dehydrogenase family.</text>
</comment>
<keyword evidence="4" id="KW-0274">FAD</keyword>
<gene>
    <name evidence="7" type="ORF">E2636_14745</name>
</gene>
<evidence type="ECO:0000256" key="2">
    <source>
        <dbReference type="ARBA" id="ARBA00005272"/>
    </source>
</evidence>
<evidence type="ECO:0000259" key="6">
    <source>
        <dbReference type="Pfam" id="PF07992"/>
    </source>
</evidence>
<organism evidence="7 8">
    <name type="scientific">Paenisporosarcina antarctica</name>
    <dbReference type="NCBI Taxonomy" id="417367"/>
    <lineage>
        <taxon>Bacteria</taxon>
        <taxon>Bacillati</taxon>
        <taxon>Bacillota</taxon>
        <taxon>Bacilli</taxon>
        <taxon>Bacillales</taxon>
        <taxon>Caryophanaceae</taxon>
        <taxon>Paenisporosarcina</taxon>
    </lineage>
</organism>
<dbReference type="PANTHER" id="PTHR42913:SF9">
    <property type="entry name" value="SLR1591 PROTEIN"/>
    <property type="match status" value="1"/>
</dbReference>
<protein>
    <recommendedName>
        <fullName evidence="6">FAD/NAD(P)-binding domain-containing protein</fullName>
    </recommendedName>
</protein>
<dbReference type="PANTHER" id="PTHR42913">
    <property type="entry name" value="APOPTOSIS-INDUCING FACTOR 1"/>
    <property type="match status" value="1"/>
</dbReference>
<dbReference type="KEGG" id="panc:E2636_14745"/>
<accession>A0A4P7A0Z9</accession>
<evidence type="ECO:0000313" key="8">
    <source>
        <dbReference type="Proteomes" id="UP000294292"/>
    </source>
</evidence>
<dbReference type="GO" id="GO:0019646">
    <property type="term" value="P:aerobic electron transport chain"/>
    <property type="evidence" value="ECO:0007669"/>
    <property type="project" value="TreeGrafter"/>
</dbReference>
<dbReference type="Gene3D" id="3.50.50.100">
    <property type="match status" value="1"/>
</dbReference>
<keyword evidence="8" id="KW-1185">Reference proteome</keyword>
<dbReference type="SUPFAM" id="SSF51905">
    <property type="entry name" value="FAD/NAD(P)-binding domain"/>
    <property type="match status" value="2"/>
</dbReference>
<comment type="cofactor">
    <cofactor evidence="1">
        <name>FAD</name>
        <dbReference type="ChEBI" id="CHEBI:57692"/>
    </cofactor>
</comment>
<evidence type="ECO:0000256" key="5">
    <source>
        <dbReference type="ARBA" id="ARBA00023002"/>
    </source>
</evidence>
<evidence type="ECO:0000256" key="3">
    <source>
        <dbReference type="ARBA" id="ARBA00022630"/>
    </source>
</evidence>
<name>A0A4P7A0Z9_9BACL</name>
<reference evidence="7 8" key="1">
    <citation type="submission" date="2019-03" db="EMBL/GenBank/DDBJ databases">
        <title>Complete genome sequence of Paenisporosarcina antarctica CGMCC 1.6503T.</title>
        <authorList>
            <person name="Rong J.-C."/>
            <person name="Chi N.-Y."/>
            <person name="Zhang Q.-F."/>
        </authorList>
    </citation>
    <scope>NUCLEOTIDE SEQUENCE [LARGE SCALE GENOMIC DNA]</scope>
    <source>
        <strain evidence="7 8">CGMCC 1.6503</strain>
    </source>
</reference>
<dbReference type="InterPro" id="IPR023753">
    <property type="entry name" value="FAD/NAD-binding_dom"/>
</dbReference>
<keyword evidence="3" id="KW-0285">Flavoprotein</keyword>
<evidence type="ECO:0000256" key="1">
    <source>
        <dbReference type="ARBA" id="ARBA00001974"/>
    </source>
</evidence>
<dbReference type="AlphaFoldDB" id="A0A4P7A0Z9"/>
<feature type="domain" description="FAD/NAD(P)-binding" evidence="6">
    <location>
        <begin position="3"/>
        <end position="291"/>
    </location>
</feature>
<dbReference type="InterPro" id="IPR051169">
    <property type="entry name" value="NADH-Q_oxidoreductase"/>
</dbReference>
<dbReference type="OrthoDB" id="9772934at2"/>
<dbReference type="Proteomes" id="UP000294292">
    <property type="component" value="Chromosome"/>
</dbReference>
<dbReference type="EMBL" id="CP038015">
    <property type="protein sequence ID" value="QBP42333.1"/>
    <property type="molecule type" value="Genomic_DNA"/>
</dbReference>
<evidence type="ECO:0000256" key="4">
    <source>
        <dbReference type="ARBA" id="ARBA00022827"/>
    </source>
</evidence>
<proteinExistence type="inferred from homology"/>
<sequence length="357" mass="39536">MVDLLLIGGGHAHLGILREIRTKAVEYQVTLISASQYQYYSGMFSGYTEGFYSKSDIRINLQKICEQAGVTFVEDTIIKVDAANRKLIGVSGNVYDFNVVSFDIGSSIENLDGSVKQIKIKPNFIFPNEISEFRETSFPVIVGGGAAGVEMALSVQAWRCKNGYKDNVTIISSSSILSSVSNKAETKILKIVKQKGIRVFENDEIVEVSTQGLVTKNGEHIACSHLLPLTGPKPSSLFVDSSLPLDTKGFLLVGKTLQVTDFPWLFGAGDCVTIADYLSLPKNGVYAVRQGPILWGNINHYLQGRQLTSFDPQKKFVSILSVGQREGLLTYGKSAYYGKWAWLLKHWIDKKFMEKHK</sequence>
<dbReference type="GO" id="GO:0003955">
    <property type="term" value="F:NAD(P)H dehydrogenase (quinone) activity"/>
    <property type="evidence" value="ECO:0007669"/>
    <property type="project" value="TreeGrafter"/>
</dbReference>
<evidence type="ECO:0000313" key="7">
    <source>
        <dbReference type="EMBL" id="QBP42333.1"/>
    </source>
</evidence>
<dbReference type="Pfam" id="PF07992">
    <property type="entry name" value="Pyr_redox_2"/>
    <property type="match status" value="1"/>
</dbReference>